<gene>
    <name evidence="2" type="ORF">Fcan01_16208</name>
</gene>
<feature type="transmembrane region" description="Helical" evidence="1">
    <location>
        <begin position="259"/>
        <end position="278"/>
    </location>
</feature>
<proteinExistence type="predicted"/>
<protein>
    <submittedName>
        <fullName evidence="2">Uncharacterized protein</fullName>
    </submittedName>
</protein>
<dbReference type="EMBL" id="LNIX01000011">
    <property type="protein sequence ID" value="OXA48723.1"/>
    <property type="molecule type" value="Genomic_DNA"/>
</dbReference>
<name>A0A226DU20_FOLCA</name>
<feature type="transmembrane region" description="Helical" evidence="1">
    <location>
        <begin position="206"/>
        <end position="227"/>
    </location>
</feature>
<dbReference type="Proteomes" id="UP000198287">
    <property type="component" value="Unassembled WGS sequence"/>
</dbReference>
<keyword evidence="1" id="KW-0472">Membrane</keyword>
<feature type="transmembrane region" description="Helical" evidence="1">
    <location>
        <begin position="234"/>
        <end position="253"/>
    </location>
</feature>
<comment type="caution">
    <text evidence="2">The sequence shown here is derived from an EMBL/GenBank/DDBJ whole genome shotgun (WGS) entry which is preliminary data.</text>
</comment>
<keyword evidence="3" id="KW-1185">Reference proteome</keyword>
<keyword evidence="1" id="KW-1133">Transmembrane helix</keyword>
<evidence type="ECO:0000313" key="3">
    <source>
        <dbReference type="Proteomes" id="UP000198287"/>
    </source>
</evidence>
<feature type="transmembrane region" description="Helical" evidence="1">
    <location>
        <begin position="411"/>
        <end position="435"/>
    </location>
</feature>
<feature type="transmembrane region" description="Helical" evidence="1">
    <location>
        <begin position="70"/>
        <end position="91"/>
    </location>
</feature>
<accession>A0A226DU20</accession>
<feature type="transmembrane region" description="Helical" evidence="1">
    <location>
        <begin position="290"/>
        <end position="311"/>
    </location>
</feature>
<feature type="transmembrane region" description="Helical" evidence="1">
    <location>
        <begin position="447"/>
        <end position="467"/>
    </location>
</feature>
<evidence type="ECO:0000256" key="1">
    <source>
        <dbReference type="SAM" id="Phobius"/>
    </source>
</evidence>
<feature type="transmembrane region" description="Helical" evidence="1">
    <location>
        <begin position="117"/>
        <end position="146"/>
    </location>
</feature>
<evidence type="ECO:0000313" key="2">
    <source>
        <dbReference type="EMBL" id="OXA48723.1"/>
    </source>
</evidence>
<sequence length="494" mass="56124">MLSHPEFRNALRKIVLFYDSFLYRESDLVSPGLWKILAKYVALFQKVLPFRVLLQERQIFPNKCYRLKGAIIKFSSLLLPAYTLSTFFLLIKEKIGELFTPRESSAYDSLHMRRTFVMFYITLYSTVIPTSVMVAFGAGSLCQVMNQIDQFRARMRELTRHQPPTNKFLETGLHTFIQISALFPLLNPVFVLRGTDPFHVLNPYSQIFPGSNFLTILLRILLFTWVGGEVVKSMCGLAILMLIVLTGSIQIIAWCKKLVPPMIFFGMCIIILATYVSIRLAGKVPLAVHCFFVVTSAAGFTAVGTILPRAVMVWEGSERLIKFLRGRCDTKFERRLVRPLSRVGIRVGPFETITKEWQGKIVSNIYFGTTQIWSGVTELPVVATAAENYRILRSSDEHAADVKLMRDVGPFFATLYILSFFLLCSGIFSILASITDQARWVVRLIKVANFFSTLLYCGIILVIVYNLNPASFRSDKKLGNIGLSWETYVYCGFV</sequence>
<feature type="transmembrane region" description="Helical" evidence="1">
    <location>
        <begin position="167"/>
        <end position="186"/>
    </location>
</feature>
<dbReference type="AlphaFoldDB" id="A0A226DU20"/>
<keyword evidence="1" id="KW-0812">Transmembrane</keyword>
<reference evidence="2 3" key="1">
    <citation type="submission" date="2015-12" db="EMBL/GenBank/DDBJ databases">
        <title>The genome of Folsomia candida.</title>
        <authorList>
            <person name="Faddeeva A."/>
            <person name="Derks M.F."/>
            <person name="Anvar Y."/>
            <person name="Smit S."/>
            <person name="Van Straalen N."/>
            <person name="Roelofs D."/>
        </authorList>
    </citation>
    <scope>NUCLEOTIDE SEQUENCE [LARGE SCALE GENOMIC DNA]</scope>
    <source>
        <strain evidence="2 3">VU population</strain>
        <tissue evidence="2">Whole body</tissue>
    </source>
</reference>
<organism evidence="2 3">
    <name type="scientific">Folsomia candida</name>
    <name type="common">Springtail</name>
    <dbReference type="NCBI Taxonomy" id="158441"/>
    <lineage>
        <taxon>Eukaryota</taxon>
        <taxon>Metazoa</taxon>
        <taxon>Ecdysozoa</taxon>
        <taxon>Arthropoda</taxon>
        <taxon>Hexapoda</taxon>
        <taxon>Collembola</taxon>
        <taxon>Entomobryomorpha</taxon>
        <taxon>Isotomoidea</taxon>
        <taxon>Isotomidae</taxon>
        <taxon>Proisotominae</taxon>
        <taxon>Folsomia</taxon>
    </lineage>
</organism>